<evidence type="ECO:0000313" key="2">
    <source>
        <dbReference type="EMBL" id="MYD91663.1"/>
    </source>
</evidence>
<name>A0A6B1DY82_9CHLR</name>
<feature type="compositionally biased region" description="Polar residues" evidence="1">
    <location>
        <begin position="39"/>
        <end position="51"/>
    </location>
</feature>
<proteinExistence type="predicted"/>
<sequence>MTAHVLLRSRRLQPRRAVWSPKTAPTTFMDPGLGPDKPLNQTPPFSLSQPSPDMAKLPPLSPELLWNFFCYTA</sequence>
<feature type="region of interest" description="Disordered" evidence="1">
    <location>
        <begin position="21"/>
        <end position="54"/>
    </location>
</feature>
<gene>
    <name evidence="2" type="ORF">F4Y08_15245</name>
</gene>
<dbReference type="AlphaFoldDB" id="A0A6B1DY82"/>
<accession>A0A6B1DY82</accession>
<reference evidence="2" key="1">
    <citation type="submission" date="2019-09" db="EMBL/GenBank/DDBJ databases">
        <title>Characterisation of the sponge microbiome using genome-centric metagenomics.</title>
        <authorList>
            <person name="Engelberts J.P."/>
            <person name="Robbins S.J."/>
            <person name="De Goeij J.M."/>
            <person name="Aranda M."/>
            <person name="Bell S.C."/>
            <person name="Webster N.S."/>
        </authorList>
    </citation>
    <scope>NUCLEOTIDE SEQUENCE</scope>
    <source>
        <strain evidence="2">SB0662_bin_9</strain>
    </source>
</reference>
<protein>
    <submittedName>
        <fullName evidence="2">Uncharacterized protein</fullName>
    </submittedName>
</protein>
<organism evidence="2">
    <name type="scientific">Caldilineaceae bacterium SB0662_bin_9</name>
    <dbReference type="NCBI Taxonomy" id="2605258"/>
    <lineage>
        <taxon>Bacteria</taxon>
        <taxon>Bacillati</taxon>
        <taxon>Chloroflexota</taxon>
        <taxon>Caldilineae</taxon>
        <taxon>Caldilineales</taxon>
        <taxon>Caldilineaceae</taxon>
    </lineage>
</organism>
<evidence type="ECO:0000256" key="1">
    <source>
        <dbReference type="SAM" id="MobiDB-lite"/>
    </source>
</evidence>
<comment type="caution">
    <text evidence="2">The sequence shown here is derived from an EMBL/GenBank/DDBJ whole genome shotgun (WGS) entry which is preliminary data.</text>
</comment>
<dbReference type="EMBL" id="VXPY01000106">
    <property type="protein sequence ID" value="MYD91663.1"/>
    <property type="molecule type" value="Genomic_DNA"/>
</dbReference>